<gene>
    <name evidence="6" type="ORF">ABB05_03805</name>
</gene>
<dbReference type="RefSeq" id="WP_057983094.1">
    <property type="nucleotide sequence ID" value="NZ_JAGGKH010000006.1"/>
</dbReference>
<dbReference type="GO" id="GO:0046872">
    <property type="term" value="F:metal ion binding"/>
    <property type="evidence" value="ECO:0007669"/>
    <property type="project" value="UniProtKB-UniRule"/>
</dbReference>
<dbReference type="PIRSF" id="PIRSF037489">
    <property type="entry name" value="UCP037489_NIF3_YqfO"/>
    <property type="match status" value="1"/>
</dbReference>
<dbReference type="OrthoDB" id="9792792at2"/>
<dbReference type="InterPro" id="IPR017221">
    <property type="entry name" value="DUF34/NIF3_bac"/>
</dbReference>
<dbReference type="Gene3D" id="3.40.1390.30">
    <property type="entry name" value="NIF3 (NGG1p interacting factor 3)-like"/>
    <property type="match status" value="1"/>
</dbReference>
<dbReference type="InterPro" id="IPR036069">
    <property type="entry name" value="DUF34/NIF3_sf"/>
</dbReference>
<dbReference type="Proteomes" id="UP000077881">
    <property type="component" value="Unassembled WGS sequence"/>
</dbReference>
<protein>
    <recommendedName>
        <fullName evidence="2 4">GTP cyclohydrolase 1 type 2 homolog</fullName>
    </recommendedName>
</protein>
<dbReference type="PANTHER" id="PTHR13799">
    <property type="entry name" value="NGG1 INTERACTING FACTOR 3"/>
    <property type="match status" value="1"/>
</dbReference>
<evidence type="ECO:0000313" key="6">
    <source>
        <dbReference type="EMBL" id="OAK74700.1"/>
    </source>
</evidence>
<organism evidence="6 7">
    <name type="scientific">Lederbergia galactosidilytica</name>
    <dbReference type="NCBI Taxonomy" id="217031"/>
    <lineage>
        <taxon>Bacteria</taxon>
        <taxon>Bacillati</taxon>
        <taxon>Bacillota</taxon>
        <taxon>Bacilli</taxon>
        <taxon>Bacillales</taxon>
        <taxon>Bacillaceae</taxon>
        <taxon>Lederbergia</taxon>
    </lineage>
</organism>
<dbReference type="PANTHER" id="PTHR13799:SF14">
    <property type="entry name" value="GTP CYCLOHYDROLASE 1 TYPE 2 HOMOLOG"/>
    <property type="match status" value="1"/>
</dbReference>
<feature type="binding site" evidence="5">
    <location>
        <position position="332"/>
    </location>
    <ligand>
        <name>a divalent metal cation</name>
        <dbReference type="ChEBI" id="CHEBI:60240"/>
        <label>1</label>
    </ligand>
</feature>
<dbReference type="Gene3D" id="3.30.70.120">
    <property type="match status" value="1"/>
</dbReference>
<dbReference type="GO" id="GO:0005737">
    <property type="term" value="C:cytoplasm"/>
    <property type="evidence" value="ECO:0007669"/>
    <property type="project" value="TreeGrafter"/>
</dbReference>
<feature type="binding site" evidence="5">
    <location>
        <position position="106"/>
    </location>
    <ligand>
        <name>a divalent metal cation</name>
        <dbReference type="ChEBI" id="CHEBI:60240"/>
        <label>1</label>
    </ligand>
</feature>
<evidence type="ECO:0000256" key="2">
    <source>
        <dbReference type="ARBA" id="ARBA00022112"/>
    </source>
</evidence>
<feature type="binding site" evidence="5">
    <location>
        <position position="68"/>
    </location>
    <ligand>
        <name>a divalent metal cation</name>
        <dbReference type="ChEBI" id="CHEBI:60240"/>
        <label>1</label>
    </ligand>
</feature>
<dbReference type="Pfam" id="PF01784">
    <property type="entry name" value="DUF34_NIF3"/>
    <property type="match status" value="1"/>
</dbReference>
<accession>A0A178A5D7</accession>
<evidence type="ECO:0000256" key="1">
    <source>
        <dbReference type="ARBA" id="ARBA00006964"/>
    </source>
</evidence>
<keyword evidence="7" id="KW-1185">Reference proteome</keyword>
<dbReference type="EMBL" id="LDJR01000021">
    <property type="protein sequence ID" value="OAK74700.1"/>
    <property type="molecule type" value="Genomic_DNA"/>
</dbReference>
<evidence type="ECO:0000313" key="7">
    <source>
        <dbReference type="Proteomes" id="UP000077881"/>
    </source>
</evidence>
<feature type="binding site" evidence="5">
    <location>
        <position position="67"/>
    </location>
    <ligand>
        <name>a divalent metal cation</name>
        <dbReference type="ChEBI" id="CHEBI:60240"/>
        <label>1</label>
    </ligand>
</feature>
<proteinExistence type="inferred from homology"/>
<reference evidence="6 7" key="1">
    <citation type="submission" date="2015-05" db="EMBL/GenBank/DDBJ databases">
        <title>Comparison of genome.</title>
        <authorList>
            <person name="Zheng Z."/>
            <person name="Sun M."/>
        </authorList>
    </citation>
    <scope>NUCLEOTIDE SEQUENCE [LARGE SCALE GENOMIC DNA]</scope>
    <source>
        <strain evidence="6 7">G25-74</strain>
    </source>
</reference>
<dbReference type="PATRIC" id="fig|217031.6.peg.828"/>
<feature type="binding site" evidence="5">
    <location>
        <position position="335"/>
    </location>
    <ligand>
        <name>a divalent metal cation</name>
        <dbReference type="ChEBI" id="CHEBI:60240"/>
        <label>1</label>
    </ligand>
</feature>
<comment type="similarity">
    <text evidence="1 4">Belongs to the GTP cyclohydrolase I type 2/NIF3 family.</text>
</comment>
<dbReference type="InterPro" id="IPR002678">
    <property type="entry name" value="DUF34/NIF3"/>
</dbReference>
<dbReference type="STRING" id="217031.ABB05_03805"/>
<sequence>MKEVKVGQVLQLFEQFAPQKYALEGDPIGLQVGSYQKRVKNIMIALDVLENVVEEAIEKKVDLIIAHHPMIFRPVKKIQTDQAQGRIIEKLLKHDISVYAAHTNLDVAKGGVNDMLAQALQLEKTAVLIPTYEQKLRKLAVYVPVEHEKQVRTALGEVGAGAIGDYSHCSFSTEGTGRFQPGEGTNPHIGQHGKLESVQEVRIETVYPVEMEKKLITSMLKAHPYEEPAYDLYDLALKGEELGLGRIGELKEEMSLRDFALFTKEVLDSPGVRIVGDLDEKVKKVAVLGGDGNKYFSKAKFKGADVYVTGDFYYHTAHDAMNMGLNIVDPGHNIEKIMKKGVTELLKKECENSQFEITIFPSEEDTNPFIFL</sequence>
<name>A0A178A5D7_9BACI</name>
<dbReference type="NCBIfam" id="TIGR00486">
    <property type="entry name" value="YbgI_SA1388"/>
    <property type="match status" value="1"/>
</dbReference>
<dbReference type="AlphaFoldDB" id="A0A178A5D7"/>
<dbReference type="FunFam" id="3.40.1390.30:FF:000001">
    <property type="entry name" value="GTP cyclohydrolase 1 type 2"/>
    <property type="match status" value="1"/>
</dbReference>
<comment type="caution">
    <text evidence="6">The sequence shown here is derived from an EMBL/GenBank/DDBJ whole genome shotgun (WGS) entry which is preliminary data.</text>
</comment>
<keyword evidence="3 4" id="KW-0479">Metal-binding</keyword>
<dbReference type="SUPFAM" id="SSF102705">
    <property type="entry name" value="NIF3 (NGG1p interacting factor 3)-like"/>
    <property type="match status" value="1"/>
</dbReference>
<evidence type="ECO:0000256" key="5">
    <source>
        <dbReference type="PIRSR" id="PIRSR602678-1"/>
    </source>
</evidence>
<dbReference type="FunFam" id="3.30.70.120:FF:000006">
    <property type="entry name" value="GTP cyclohydrolase 1 type 2 homolog"/>
    <property type="match status" value="1"/>
</dbReference>
<evidence type="ECO:0000256" key="4">
    <source>
        <dbReference type="PIRNR" id="PIRNR037489"/>
    </source>
</evidence>
<evidence type="ECO:0000256" key="3">
    <source>
        <dbReference type="ARBA" id="ARBA00022723"/>
    </source>
</evidence>
<dbReference type="InterPro" id="IPR015867">
    <property type="entry name" value="N-reg_PII/ATP_PRibTrfase_C"/>
</dbReference>